<accession>A0A6B0QZA7</accession>
<reference evidence="1" key="1">
    <citation type="submission" date="2019-10" db="EMBL/GenBank/DDBJ databases">
        <title>The sequence and de novo assembly of the wild yak genome.</title>
        <authorList>
            <person name="Liu Y."/>
        </authorList>
    </citation>
    <scope>NUCLEOTIDE SEQUENCE [LARGE SCALE GENOMIC DNA]</scope>
    <source>
        <strain evidence="1">WY2019</strain>
    </source>
</reference>
<name>A0A6B0QZA7_9CETA</name>
<dbReference type="EMBL" id="VBQZ03000015">
    <property type="protein sequence ID" value="MXQ83239.1"/>
    <property type="molecule type" value="Genomic_DNA"/>
</dbReference>
<organism evidence="1 2">
    <name type="scientific">Bos mutus</name>
    <name type="common">wild yak</name>
    <dbReference type="NCBI Taxonomy" id="72004"/>
    <lineage>
        <taxon>Eukaryota</taxon>
        <taxon>Metazoa</taxon>
        <taxon>Chordata</taxon>
        <taxon>Craniata</taxon>
        <taxon>Vertebrata</taxon>
        <taxon>Euteleostomi</taxon>
        <taxon>Mammalia</taxon>
        <taxon>Eutheria</taxon>
        <taxon>Laurasiatheria</taxon>
        <taxon>Artiodactyla</taxon>
        <taxon>Ruminantia</taxon>
        <taxon>Pecora</taxon>
        <taxon>Bovidae</taxon>
        <taxon>Bovinae</taxon>
        <taxon>Bos</taxon>
    </lineage>
</organism>
<gene>
    <name evidence="1" type="ORF">E5288_WYG018728</name>
</gene>
<dbReference type="AlphaFoldDB" id="A0A6B0QZA7"/>
<evidence type="ECO:0000313" key="2">
    <source>
        <dbReference type="Proteomes" id="UP000322234"/>
    </source>
</evidence>
<sequence length="56" mass="6078">MTFEQILHKQPGPPFLDMPNEACNQGVALARSLTMSDVGGDSSEPAFLKKAAQRFV</sequence>
<protein>
    <submittedName>
        <fullName evidence="1">Uncharacterized protein</fullName>
    </submittedName>
</protein>
<keyword evidence="2" id="KW-1185">Reference proteome</keyword>
<proteinExistence type="predicted"/>
<evidence type="ECO:0000313" key="1">
    <source>
        <dbReference type="EMBL" id="MXQ83239.1"/>
    </source>
</evidence>
<comment type="caution">
    <text evidence="1">The sequence shown here is derived from an EMBL/GenBank/DDBJ whole genome shotgun (WGS) entry which is preliminary data.</text>
</comment>
<dbReference type="Proteomes" id="UP000322234">
    <property type="component" value="Unassembled WGS sequence"/>
</dbReference>